<comment type="caution">
    <text evidence="2">The sequence shown here is derived from an EMBL/GenBank/DDBJ whole genome shotgun (WGS) entry which is preliminary data.</text>
</comment>
<accession>A0ABW1T6G1</accession>
<dbReference type="Proteomes" id="UP001596190">
    <property type="component" value="Unassembled WGS sequence"/>
</dbReference>
<name>A0ABW1T6G1_9LACO</name>
<feature type="region of interest" description="Disordered" evidence="1">
    <location>
        <begin position="188"/>
        <end position="248"/>
    </location>
</feature>
<reference evidence="3" key="1">
    <citation type="journal article" date="2019" name="Int. J. Syst. Evol. Microbiol.">
        <title>The Global Catalogue of Microorganisms (GCM) 10K type strain sequencing project: providing services to taxonomists for standard genome sequencing and annotation.</title>
        <authorList>
            <consortium name="The Broad Institute Genomics Platform"/>
            <consortium name="The Broad Institute Genome Sequencing Center for Infectious Disease"/>
            <person name="Wu L."/>
            <person name="Ma J."/>
        </authorList>
    </citation>
    <scope>NUCLEOTIDE SEQUENCE [LARGE SCALE GENOMIC DNA]</scope>
    <source>
        <strain evidence="3">CCM 8950</strain>
    </source>
</reference>
<sequence>MKKWIWTIMAVVIIAVVGGVTFTSHHMTQKAYTAAMTTGRQAVSKENYSIAESAFQEALRHRTNDQQAQGHLTQTQNFVSAQSAMSDHEFNTAKSDYTKVKNAKTGTSTLSNRAKTALKLLKTIQLKVETFQGVYEQALTQNQGQSYEASNATLDRIFKDADAKQSYYTDIYNQAVDLRSANNQAIKHGGDGTAAASITTPNSSSSSASSNSANTNSGSIANANDNSSSRTKGLTGAEKQAAKNYKGSNEFTVKKSQTEINGKTITASQIASARKTLSSMGVSGGSFSDQDIRTGLIAANKAGISFKAYAQKTYK</sequence>
<gene>
    <name evidence="2" type="ORF">ACFP1H_00965</name>
</gene>
<keyword evidence="3" id="KW-1185">Reference proteome</keyword>
<evidence type="ECO:0000313" key="3">
    <source>
        <dbReference type="Proteomes" id="UP001596190"/>
    </source>
</evidence>
<evidence type="ECO:0008006" key="4">
    <source>
        <dbReference type="Google" id="ProtNLM"/>
    </source>
</evidence>
<proteinExistence type="predicted"/>
<protein>
    <recommendedName>
        <fullName evidence="4">Lipoprotein</fullName>
    </recommendedName>
</protein>
<evidence type="ECO:0000256" key="1">
    <source>
        <dbReference type="SAM" id="MobiDB-lite"/>
    </source>
</evidence>
<organism evidence="2 3">
    <name type="scientific">Secundilactobacillus hailunensis</name>
    <dbReference type="NCBI Taxonomy" id="2559923"/>
    <lineage>
        <taxon>Bacteria</taxon>
        <taxon>Bacillati</taxon>
        <taxon>Bacillota</taxon>
        <taxon>Bacilli</taxon>
        <taxon>Lactobacillales</taxon>
        <taxon>Lactobacillaceae</taxon>
        <taxon>Secundilactobacillus</taxon>
    </lineage>
</organism>
<feature type="compositionally biased region" description="Low complexity" evidence="1">
    <location>
        <begin position="193"/>
        <end position="224"/>
    </location>
</feature>
<evidence type="ECO:0000313" key="2">
    <source>
        <dbReference type="EMBL" id="MFC6253183.1"/>
    </source>
</evidence>
<dbReference type="RefSeq" id="WP_137631438.1">
    <property type="nucleotide sequence ID" value="NZ_BJDO01000035.1"/>
</dbReference>
<dbReference type="EMBL" id="JBHSSA010000015">
    <property type="protein sequence ID" value="MFC6253183.1"/>
    <property type="molecule type" value="Genomic_DNA"/>
</dbReference>